<organism evidence="1">
    <name type="scientific">marine sediment metagenome</name>
    <dbReference type="NCBI Taxonomy" id="412755"/>
    <lineage>
        <taxon>unclassified sequences</taxon>
        <taxon>metagenomes</taxon>
        <taxon>ecological metagenomes</taxon>
    </lineage>
</organism>
<gene>
    <name evidence="1" type="ORF">LCGC14_2087660</name>
</gene>
<comment type="caution">
    <text evidence="1">The sequence shown here is derived from an EMBL/GenBank/DDBJ whole genome shotgun (WGS) entry which is preliminary data.</text>
</comment>
<accession>A0A0F9EDK0</accession>
<sequence length="119" mass="13323">MIKMRDLNSGFAYRSSWTGHAKGRGLNISNAPVLHSARIDANQVYRDPFKGPRHRFSKKYEQFIAALKASEYAIVRHGGKDENEELFGSGKLIAVYEIVSHEIDESGGVEVQLGKRVAF</sequence>
<evidence type="ECO:0000313" key="1">
    <source>
        <dbReference type="EMBL" id="KKL72163.1"/>
    </source>
</evidence>
<protein>
    <submittedName>
        <fullName evidence="1">Uncharacterized protein</fullName>
    </submittedName>
</protein>
<dbReference type="AlphaFoldDB" id="A0A0F9EDK0"/>
<proteinExistence type="predicted"/>
<dbReference type="EMBL" id="LAZR01025356">
    <property type="protein sequence ID" value="KKL72163.1"/>
    <property type="molecule type" value="Genomic_DNA"/>
</dbReference>
<reference evidence="1" key="1">
    <citation type="journal article" date="2015" name="Nature">
        <title>Complex archaea that bridge the gap between prokaryotes and eukaryotes.</title>
        <authorList>
            <person name="Spang A."/>
            <person name="Saw J.H."/>
            <person name="Jorgensen S.L."/>
            <person name="Zaremba-Niedzwiedzka K."/>
            <person name="Martijn J."/>
            <person name="Lind A.E."/>
            <person name="van Eijk R."/>
            <person name="Schleper C."/>
            <person name="Guy L."/>
            <person name="Ettema T.J."/>
        </authorList>
    </citation>
    <scope>NUCLEOTIDE SEQUENCE</scope>
</reference>
<name>A0A0F9EDK0_9ZZZZ</name>